<dbReference type="GO" id="GO:0004252">
    <property type="term" value="F:serine-type endopeptidase activity"/>
    <property type="evidence" value="ECO:0007669"/>
    <property type="project" value="UniProtKB-UniRule"/>
</dbReference>
<feature type="region of interest" description="Disordered" evidence="6">
    <location>
        <begin position="164"/>
        <end position="199"/>
    </location>
</feature>
<dbReference type="InterPro" id="IPR023828">
    <property type="entry name" value="Peptidase_S8_Ser-AS"/>
</dbReference>
<name>A0A6A6U6V6_9PEZI</name>
<dbReference type="EMBL" id="MU004237">
    <property type="protein sequence ID" value="KAF2667321.1"/>
    <property type="molecule type" value="Genomic_DNA"/>
</dbReference>
<dbReference type="OrthoDB" id="3946663at2759"/>
<feature type="region of interest" description="Disordered" evidence="6">
    <location>
        <begin position="1045"/>
        <end position="1069"/>
    </location>
</feature>
<dbReference type="PRINTS" id="PR00723">
    <property type="entry name" value="SUBTILISIN"/>
</dbReference>
<proteinExistence type="inferred from homology"/>
<keyword evidence="8" id="KW-1185">Reference proteome</keyword>
<feature type="compositionally biased region" description="Low complexity" evidence="6">
    <location>
        <begin position="281"/>
        <end position="292"/>
    </location>
</feature>
<accession>A0A6A6U6V6</accession>
<sequence length="1114" mass="115504">MSTAAVFSNSSTESASASKSTESASNTTTLSQSPSIISSSASNITTPIFSEITSIVATVAVSSSITQSRENFTATSSTGTEAVSSKDISRPSSTTESNKPRSTGSISLPQPIESTSTKPGNFGTDPSAPRVSTSSQQGLPIALSQTTSTTVSSNAVDTSVISRPFPQSTTASAPANTGAATATTSNSQTSTSLPPGYPTQGGSLSYVEVSISNATYVLPEFGDPVEVFDDAGDVITLSSTAIVSGGQTIPVPTLTASQTQTAQLGNLNIGFQNGKPSRPTSTSSPGDNSSGSGSCSHGGGIFSIFLNAVCSLTKDLGKVVNDVSTVGTALTAWSAASASDVLSGSESLISALDDVLGPASSGLSDIINGFSNFRVDVDIPLKELTEDGYRVVIDAEDAARRQLNLRQSLQKLLDALKVGNRKLVTQMRPLWVPKGKLALALVATGPPLLLFTTHDFNHDVQAAVTTTDTMKSVPRPEPTTATTTSTSSSSSSSSSAQATQTPYWFMTKLGTPPQVYHDFVQELDGGAGSHLSHYEKAFQLYSSKLNASQIAKVQKADFVTGNGISGDDDYALEVDEFDDTSNSSLLERSAIYSGETLQLDLEKRDPPSNDYLLQRRPSASHLQIISNGDQMTRRQTNTPLDDYTHLSSNGAGVTIYVVDSGCRGGHQEFSGRGGNLRFLRINDNTAVTKSTELPWVGLQDNADYSGHGTKVTSVAAGRVYGVASNADIVCVKQNGNLIPKPPGIPLPVPGPFVSASAYQTQALEALTLVASDVDARVSLNSLQGQPTRSVMIFAGGFPYKPQDLVAWNDALNTLWGLDVVTVISGGSSSNSKLSQRVPQALGHANNPLITVGAVNDIGAYAYTQSLDDGSGSGEISIYAQGDGVTMGDNKAADSIATNKKGTSYSAPAVAGLAAYFLSLDSSAGQPLTWTPGNVAMEVKAFLIANSKQRHPDPIPIWPYSSPKPQPGDIKVAYNRAQEEPGYAAVCNANETPSNAKKEKRSDPNDVKTQASSSSNTTEITIAINGTPVADNKNCAKSTLASASAKTSGLVPASPINTSPPVLQSAASEEGEKASVLASAFAAIPHPTTSTGIAEPPAAVQSSSAATDQNGYGSK</sequence>
<dbReference type="InterPro" id="IPR023827">
    <property type="entry name" value="Peptidase_S8_Asp-AS"/>
</dbReference>
<dbReference type="PROSITE" id="PS51892">
    <property type="entry name" value="SUBTILASE"/>
    <property type="match status" value="1"/>
</dbReference>
<dbReference type="PANTHER" id="PTHR43806">
    <property type="entry name" value="PEPTIDASE S8"/>
    <property type="match status" value="1"/>
</dbReference>
<keyword evidence="3 5" id="KW-0378">Hydrolase</keyword>
<dbReference type="InterPro" id="IPR015500">
    <property type="entry name" value="Peptidase_S8_subtilisin-rel"/>
</dbReference>
<dbReference type="SUPFAM" id="SSF52743">
    <property type="entry name" value="Subtilisin-like"/>
    <property type="match status" value="1"/>
</dbReference>
<feature type="compositionally biased region" description="Polar residues" evidence="6">
    <location>
        <begin position="67"/>
        <end position="83"/>
    </location>
</feature>
<dbReference type="PROSITE" id="PS00137">
    <property type="entry name" value="SUBTILASE_HIS"/>
    <property type="match status" value="1"/>
</dbReference>
<dbReference type="InterPro" id="IPR022398">
    <property type="entry name" value="Peptidase_S8_His-AS"/>
</dbReference>
<dbReference type="PROSITE" id="PS00136">
    <property type="entry name" value="SUBTILASE_ASP"/>
    <property type="match status" value="1"/>
</dbReference>
<dbReference type="GO" id="GO:0006508">
    <property type="term" value="P:proteolysis"/>
    <property type="evidence" value="ECO:0007669"/>
    <property type="project" value="UniProtKB-KW"/>
</dbReference>
<comment type="similarity">
    <text evidence="1 5">Belongs to the peptidase S8 family.</text>
</comment>
<evidence type="ECO:0000313" key="8">
    <source>
        <dbReference type="Proteomes" id="UP000799302"/>
    </source>
</evidence>
<dbReference type="PROSITE" id="PS00138">
    <property type="entry name" value="SUBTILASE_SER"/>
    <property type="match status" value="1"/>
</dbReference>
<feature type="active site" description="Charge relay system" evidence="5">
    <location>
        <position position="659"/>
    </location>
</feature>
<reference evidence="7" key="1">
    <citation type="journal article" date="2020" name="Stud. Mycol.">
        <title>101 Dothideomycetes genomes: a test case for predicting lifestyles and emergence of pathogens.</title>
        <authorList>
            <person name="Haridas S."/>
            <person name="Albert R."/>
            <person name="Binder M."/>
            <person name="Bloem J."/>
            <person name="Labutti K."/>
            <person name="Salamov A."/>
            <person name="Andreopoulos B."/>
            <person name="Baker S."/>
            <person name="Barry K."/>
            <person name="Bills G."/>
            <person name="Bluhm B."/>
            <person name="Cannon C."/>
            <person name="Castanera R."/>
            <person name="Culley D."/>
            <person name="Daum C."/>
            <person name="Ezra D."/>
            <person name="Gonzalez J."/>
            <person name="Henrissat B."/>
            <person name="Kuo A."/>
            <person name="Liang C."/>
            <person name="Lipzen A."/>
            <person name="Lutzoni F."/>
            <person name="Magnuson J."/>
            <person name="Mondo S."/>
            <person name="Nolan M."/>
            <person name="Ohm R."/>
            <person name="Pangilinan J."/>
            <person name="Park H.-J."/>
            <person name="Ramirez L."/>
            <person name="Alfaro M."/>
            <person name="Sun H."/>
            <person name="Tritt A."/>
            <person name="Yoshinaga Y."/>
            <person name="Zwiers L.-H."/>
            <person name="Turgeon B."/>
            <person name="Goodwin S."/>
            <person name="Spatafora J."/>
            <person name="Crous P."/>
            <person name="Grigoriev I."/>
        </authorList>
    </citation>
    <scope>NUCLEOTIDE SEQUENCE</scope>
    <source>
        <strain evidence="7">CBS 115976</strain>
    </source>
</reference>
<dbReference type="PANTHER" id="PTHR43806:SF58">
    <property type="entry name" value="ALKALINE PROTEASE 1-RELATED"/>
    <property type="match status" value="1"/>
</dbReference>
<dbReference type="Proteomes" id="UP000799302">
    <property type="component" value="Unassembled WGS sequence"/>
</dbReference>
<dbReference type="InterPro" id="IPR050131">
    <property type="entry name" value="Peptidase_S8_subtilisin-like"/>
</dbReference>
<evidence type="ECO:0008006" key="9">
    <source>
        <dbReference type="Google" id="ProtNLM"/>
    </source>
</evidence>
<keyword evidence="2 5" id="KW-0645">Protease</keyword>
<dbReference type="AlphaFoldDB" id="A0A6A6U6V6"/>
<organism evidence="7 8">
    <name type="scientific">Microthyrium microscopicum</name>
    <dbReference type="NCBI Taxonomy" id="703497"/>
    <lineage>
        <taxon>Eukaryota</taxon>
        <taxon>Fungi</taxon>
        <taxon>Dikarya</taxon>
        <taxon>Ascomycota</taxon>
        <taxon>Pezizomycotina</taxon>
        <taxon>Dothideomycetes</taxon>
        <taxon>Dothideomycetes incertae sedis</taxon>
        <taxon>Microthyriales</taxon>
        <taxon>Microthyriaceae</taxon>
        <taxon>Microthyrium</taxon>
    </lineage>
</organism>
<feature type="active site" description="Charge relay system" evidence="5">
    <location>
        <position position="707"/>
    </location>
</feature>
<feature type="region of interest" description="Disordered" evidence="6">
    <location>
        <begin position="1"/>
        <end position="38"/>
    </location>
</feature>
<feature type="compositionally biased region" description="Polar residues" evidence="6">
    <location>
        <begin position="90"/>
        <end position="119"/>
    </location>
</feature>
<feature type="compositionally biased region" description="Polar residues" evidence="6">
    <location>
        <begin position="1054"/>
        <end position="1066"/>
    </location>
</feature>
<dbReference type="InterPro" id="IPR036852">
    <property type="entry name" value="Peptidase_S8/S53_dom_sf"/>
</dbReference>
<feature type="region of interest" description="Disordered" evidence="6">
    <location>
        <begin position="467"/>
        <end position="496"/>
    </location>
</feature>
<feature type="compositionally biased region" description="Low complexity" evidence="6">
    <location>
        <begin position="479"/>
        <end position="496"/>
    </location>
</feature>
<feature type="region of interest" description="Disordered" evidence="6">
    <location>
        <begin position="1086"/>
        <end position="1114"/>
    </location>
</feature>
<evidence type="ECO:0000256" key="5">
    <source>
        <dbReference type="PROSITE-ProRule" id="PRU01240"/>
    </source>
</evidence>
<evidence type="ECO:0000256" key="3">
    <source>
        <dbReference type="ARBA" id="ARBA00022801"/>
    </source>
</evidence>
<feature type="compositionally biased region" description="Basic and acidic residues" evidence="6">
    <location>
        <begin position="995"/>
        <end position="1005"/>
    </location>
</feature>
<feature type="compositionally biased region" description="Low complexity" evidence="6">
    <location>
        <begin position="8"/>
        <end position="38"/>
    </location>
</feature>
<evidence type="ECO:0000256" key="6">
    <source>
        <dbReference type="SAM" id="MobiDB-lite"/>
    </source>
</evidence>
<evidence type="ECO:0000256" key="2">
    <source>
        <dbReference type="ARBA" id="ARBA00022670"/>
    </source>
</evidence>
<gene>
    <name evidence="7" type="ORF">BT63DRAFT_414909</name>
</gene>
<feature type="region of interest" description="Disordered" evidence="6">
    <location>
        <begin position="988"/>
        <end position="1018"/>
    </location>
</feature>
<feature type="region of interest" description="Disordered" evidence="6">
    <location>
        <begin position="66"/>
        <end position="137"/>
    </location>
</feature>
<feature type="compositionally biased region" description="Low complexity" evidence="6">
    <location>
        <begin position="168"/>
        <end position="192"/>
    </location>
</feature>
<evidence type="ECO:0000256" key="4">
    <source>
        <dbReference type="ARBA" id="ARBA00022825"/>
    </source>
</evidence>
<protein>
    <recommendedName>
        <fullName evidence="9">Subtilisin-like protein</fullName>
    </recommendedName>
</protein>
<feature type="compositionally biased region" description="Polar residues" evidence="6">
    <location>
        <begin position="1099"/>
        <end position="1114"/>
    </location>
</feature>
<feature type="region of interest" description="Disordered" evidence="6">
    <location>
        <begin position="267"/>
        <end position="292"/>
    </location>
</feature>
<evidence type="ECO:0000256" key="1">
    <source>
        <dbReference type="ARBA" id="ARBA00011073"/>
    </source>
</evidence>
<feature type="compositionally biased region" description="Polar residues" evidence="6">
    <location>
        <begin position="267"/>
        <end position="280"/>
    </location>
</feature>
<evidence type="ECO:0000313" key="7">
    <source>
        <dbReference type="EMBL" id="KAF2667321.1"/>
    </source>
</evidence>
<dbReference type="Gene3D" id="3.40.50.200">
    <property type="entry name" value="Peptidase S8/S53 domain"/>
    <property type="match status" value="1"/>
</dbReference>
<feature type="active site" description="Charge relay system" evidence="5">
    <location>
        <position position="903"/>
    </location>
</feature>
<keyword evidence="4 5" id="KW-0720">Serine protease</keyword>
<feature type="compositionally biased region" description="Polar residues" evidence="6">
    <location>
        <begin position="1006"/>
        <end position="1018"/>
    </location>
</feature>